<dbReference type="EMBL" id="JAUEMJ010000003">
    <property type="protein sequence ID" value="MDN3240484.1"/>
    <property type="molecule type" value="Genomic_DNA"/>
</dbReference>
<keyword evidence="3" id="KW-1185">Reference proteome</keyword>
<gene>
    <name evidence="2" type="ORF">QWI33_12165</name>
</gene>
<feature type="domain" description="HTH cro/C1-type" evidence="1">
    <location>
        <begin position="15"/>
        <end position="69"/>
    </location>
</feature>
<dbReference type="Pfam" id="PF13560">
    <property type="entry name" value="HTH_31"/>
    <property type="match status" value="1"/>
</dbReference>
<sequence length="267" mass="30632">MPIARIAEWFVPVELNALKRESKLTCQQIGAKLGVSVRTVTNYLSGETRPKAGMAAQYARICGASEKRIDFLSHVITQLDNGVIVSELSDRNIFIVELAEATSGEIWKWEPLYIPGPLQIEQYHSGILPEREPDVHVHFQRKLRRYLTLIGRRPAPKMHFLLSGNALRYLDGWEWADKQLAKLIEADDHPDCEVRVLEGLHRGMDHSYEIYLPDGRPGAAPPFVFVEALDQSRHVEEAFKVELYHDRIKHMWSSGTRIGRWLDDRSQ</sequence>
<evidence type="ECO:0000259" key="1">
    <source>
        <dbReference type="PROSITE" id="PS50943"/>
    </source>
</evidence>
<dbReference type="Gene3D" id="1.10.260.40">
    <property type="entry name" value="lambda repressor-like DNA-binding domains"/>
    <property type="match status" value="1"/>
</dbReference>
<dbReference type="SUPFAM" id="SSF47413">
    <property type="entry name" value="lambda repressor-like DNA-binding domains"/>
    <property type="match status" value="1"/>
</dbReference>
<dbReference type="CDD" id="cd00093">
    <property type="entry name" value="HTH_XRE"/>
    <property type="match status" value="1"/>
</dbReference>
<organism evidence="2 3">
    <name type="scientific">Glycomyces tritici</name>
    <dbReference type="NCBI Taxonomy" id="2665176"/>
    <lineage>
        <taxon>Bacteria</taxon>
        <taxon>Bacillati</taxon>
        <taxon>Actinomycetota</taxon>
        <taxon>Actinomycetes</taxon>
        <taxon>Glycomycetales</taxon>
        <taxon>Glycomycetaceae</taxon>
        <taxon>Glycomyces</taxon>
    </lineage>
</organism>
<protein>
    <submittedName>
        <fullName evidence="2">Scr1 family TA system antitoxin-like transcriptional regulator</fullName>
    </submittedName>
</protein>
<evidence type="ECO:0000313" key="3">
    <source>
        <dbReference type="Proteomes" id="UP001171902"/>
    </source>
</evidence>
<dbReference type="InterPro" id="IPR010982">
    <property type="entry name" value="Lambda_DNA-bd_dom_sf"/>
</dbReference>
<name>A0ABT7YQ00_9ACTN</name>
<proteinExistence type="predicted"/>
<dbReference type="Pfam" id="PF19054">
    <property type="entry name" value="DUF5753"/>
    <property type="match status" value="1"/>
</dbReference>
<dbReference type="InterPro" id="IPR043917">
    <property type="entry name" value="DUF5753"/>
</dbReference>
<dbReference type="Proteomes" id="UP001171902">
    <property type="component" value="Unassembled WGS sequence"/>
</dbReference>
<dbReference type="RefSeq" id="WP_289957413.1">
    <property type="nucleotide sequence ID" value="NZ_JAUEMJ010000003.1"/>
</dbReference>
<reference evidence="2" key="1">
    <citation type="submission" date="2023-06" db="EMBL/GenBank/DDBJ databases">
        <title>Gycomyces niveus sp.nov., a novel actinomycete isolated from soil in Shouguang.</title>
        <authorList>
            <person name="Yang X."/>
            <person name="Zhao J."/>
        </authorList>
    </citation>
    <scope>NUCLEOTIDE SEQUENCE</scope>
    <source>
        <strain evidence="2">NEAU C2</strain>
    </source>
</reference>
<evidence type="ECO:0000313" key="2">
    <source>
        <dbReference type="EMBL" id="MDN3240484.1"/>
    </source>
</evidence>
<accession>A0ABT7YQ00</accession>
<comment type="caution">
    <text evidence="2">The sequence shown here is derived from an EMBL/GenBank/DDBJ whole genome shotgun (WGS) entry which is preliminary data.</text>
</comment>
<dbReference type="InterPro" id="IPR001387">
    <property type="entry name" value="Cro/C1-type_HTH"/>
</dbReference>
<dbReference type="SMART" id="SM00530">
    <property type="entry name" value="HTH_XRE"/>
    <property type="match status" value="1"/>
</dbReference>
<dbReference type="PROSITE" id="PS50943">
    <property type="entry name" value="HTH_CROC1"/>
    <property type="match status" value="1"/>
</dbReference>